<name>A0A094ZKU8_SCHHA</name>
<proteinExistence type="predicted"/>
<feature type="region of interest" description="Disordered" evidence="1">
    <location>
        <begin position="28"/>
        <end position="50"/>
    </location>
</feature>
<gene>
    <name evidence="2" type="ORF">MS3_03476</name>
</gene>
<dbReference type="AlphaFoldDB" id="A0A094ZKU8"/>
<organism evidence="2">
    <name type="scientific">Schistosoma haematobium</name>
    <name type="common">Blood fluke</name>
    <dbReference type="NCBI Taxonomy" id="6185"/>
    <lineage>
        <taxon>Eukaryota</taxon>
        <taxon>Metazoa</taxon>
        <taxon>Spiralia</taxon>
        <taxon>Lophotrochozoa</taxon>
        <taxon>Platyhelminthes</taxon>
        <taxon>Trematoda</taxon>
        <taxon>Digenea</taxon>
        <taxon>Strigeidida</taxon>
        <taxon>Schistosomatoidea</taxon>
        <taxon>Schistosomatidae</taxon>
        <taxon>Schistosoma</taxon>
    </lineage>
</organism>
<accession>A0A094ZKU8</accession>
<protein>
    <submittedName>
        <fullName evidence="2">Uncharacterized protein</fullName>
    </submittedName>
</protein>
<feature type="compositionally biased region" description="Basic and acidic residues" evidence="1">
    <location>
        <begin position="35"/>
        <end position="50"/>
    </location>
</feature>
<dbReference type="EMBL" id="KL250668">
    <property type="protein sequence ID" value="KGB35235.1"/>
    <property type="molecule type" value="Genomic_DNA"/>
</dbReference>
<evidence type="ECO:0000313" key="2">
    <source>
        <dbReference type="EMBL" id="KGB35235.1"/>
    </source>
</evidence>
<sequence length="80" mass="9322">MYYYVNANVRSMKHLIIENCFKSQTNKETLEDSIDNEKTGTSRSTHDIPEKPEYHEYIHVISSTSTKLYDTLGNSFAEKE</sequence>
<evidence type="ECO:0000256" key="1">
    <source>
        <dbReference type="SAM" id="MobiDB-lite"/>
    </source>
</evidence>
<reference evidence="2" key="1">
    <citation type="journal article" date="2012" name="Nat. Genet.">
        <title>Whole-genome sequence of Schistosoma haematobium.</title>
        <authorList>
            <person name="Young N.D."/>
            <person name="Jex A.R."/>
            <person name="Li B."/>
            <person name="Liu S."/>
            <person name="Yang L."/>
            <person name="Xiong Z."/>
            <person name="Li Y."/>
            <person name="Cantacessi C."/>
            <person name="Hall R.S."/>
            <person name="Xu X."/>
            <person name="Chen F."/>
            <person name="Wu X."/>
            <person name="Zerlotini A."/>
            <person name="Oliveira G."/>
            <person name="Hofmann A."/>
            <person name="Zhang G."/>
            <person name="Fang X."/>
            <person name="Kang Y."/>
            <person name="Campbell B.E."/>
            <person name="Loukas A."/>
            <person name="Ranganathan S."/>
            <person name="Rollinson D."/>
            <person name="Rinaldi G."/>
            <person name="Brindley P.J."/>
            <person name="Yang H."/>
            <person name="Wang J."/>
            <person name="Wang J."/>
            <person name="Gasser R.B."/>
        </authorList>
    </citation>
    <scope>NUCLEOTIDE SEQUENCE [LARGE SCALE GENOMIC DNA]</scope>
</reference>